<keyword evidence="2" id="KW-1003">Cell membrane</keyword>
<name>A0A437M9F9_9SPHN</name>
<organism evidence="8 9">
    <name type="scientific">Sphingomonas crocodyli</name>
    <dbReference type="NCBI Taxonomy" id="1979270"/>
    <lineage>
        <taxon>Bacteria</taxon>
        <taxon>Pseudomonadati</taxon>
        <taxon>Pseudomonadota</taxon>
        <taxon>Alphaproteobacteria</taxon>
        <taxon>Sphingomonadales</taxon>
        <taxon>Sphingomonadaceae</taxon>
        <taxon>Sphingomonas</taxon>
    </lineage>
</organism>
<comment type="caution">
    <text evidence="8">The sequence shown here is derived from an EMBL/GenBank/DDBJ whole genome shotgun (WGS) entry which is preliminary data.</text>
</comment>
<evidence type="ECO:0000313" key="8">
    <source>
        <dbReference type="EMBL" id="RVT94273.1"/>
    </source>
</evidence>
<keyword evidence="9" id="KW-1185">Reference proteome</keyword>
<feature type="transmembrane region" description="Helical" evidence="6">
    <location>
        <begin position="140"/>
        <end position="160"/>
    </location>
</feature>
<evidence type="ECO:0000256" key="6">
    <source>
        <dbReference type="SAM" id="Phobius"/>
    </source>
</evidence>
<dbReference type="Pfam" id="PF09335">
    <property type="entry name" value="VTT_dom"/>
    <property type="match status" value="1"/>
</dbReference>
<dbReference type="RefSeq" id="WP_127743604.1">
    <property type="nucleotide sequence ID" value="NZ_SACN01000001.1"/>
</dbReference>
<dbReference type="AlphaFoldDB" id="A0A437M9F9"/>
<protein>
    <submittedName>
        <fullName evidence="8">DedA family protein</fullName>
    </submittedName>
</protein>
<dbReference type="EMBL" id="SACN01000001">
    <property type="protein sequence ID" value="RVT94273.1"/>
    <property type="molecule type" value="Genomic_DNA"/>
</dbReference>
<evidence type="ECO:0000256" key="1">
    <source>
        <dbReference type="ARBA" id="ARBA00004651"/>
    </source>
</evidence>
<dbReference type="InterPro" id="IPR032816">
    <property type="entry name" value="VTT_dom"/>
</dbReference>
<dbReference type="PANTHER" id="PTHR42709:SF6">
    <property type="entry name" value="UNDECAPRENYL PHOSPHATE TRANSPORTER A"/>
    <property type="match status" value="1"/>
</dbReference>
<feature type="transmembrane region" description="Helical" evidence="6">
    <location>
        <begin position="50"/>
        <end position="71"/>
    </location>
</feature>
<evidence type="ECO:0000256" key="3">
    <source>
        <dbReference type="ARBA" id="ARBA00022692"/>
    </source>
</evidence>
<evidence type="ECO:0000256" key="4">
    <source>
        <dbReference type="ARBA" id="ARBA00022989"/>
    </source>
</evidence>
<feature type="domain" description="VTT" evidence="7">
    <location>
        <begin position="30"/>
        <end position="160"/>
    </location>
</feature>
<dbReference type="GO" id="GO:0005886">
    <property type="term" value="C:plasma membrane"/>
    <property type="evidence" value="ECO:0007669"/>
    <property type="project" value="UniProtKB-SubCell"/>
</dbReference>
<keyword evidence="4 6" id="KW-1133">Transmembrane helix</keyword>
<dbReference type="Proteomes" id="UP000282971">
    <property type="component" value="Unassembled WGS sequence"/>
</dbReference>
<comment type="subcellular location">
    <subcellularLocation>
        <location evidence="1">Cell membrane</location>
        <topology evidence="1">Multi-pass membrane protein</topology>
    </subcellularLocation>
</comment>
<gene>
    <name evidence="8" type="ORF">EOD43_10610</name>
</gene>
<sequence>MADWIRQLIVDGGYFGIFLLMVAETVFPPIPSEVIMSLAGFEAAAGRLSLPVAIVVGTAGAMVGNTMWYFIARALGFDRLRPVVERHGRWFTVDWSEIETGERWFRRYGGWFVGLGRIMPTFRTLISVPAGLVRMRFPAFFLWSMVGTLGWVTVLGTIGWTLRHTFAQAEQWLNIVTFALVGVMVVWYLWRVATWKSAQKE</sequence>
<dbReference type="InterPro" id="IPR051311">
    <property type="entry name" value="DedA_domain"/>
</dbReference>
<evidence type="ECO:0000313" key="9">
    <source>
        <dbReference type="Proteomes" id="UP000282971"/>
    </source>
</evidence>
<evidence type="ECO:0000256" key="5">
    <source>
        <dbReference type="ARBA" id="ARBA00023136"/>
    </source>
</evidence>
<keyword evidence="5 6" id="KW-0472">Membrane</keyword>
<dbReference type="OrthoDB" id="9813426at2"/>
<reference evidence="8 9" key="1">
    <citation type="submission" date="2019-01" db="EMBL/GenBank/DDBJ databases">
        <authorList>
            <person name="Chen W.-M."/>
        </authorList>
    </citation>
    <scope>NUCLEOTIDE SEQUENCE [LARGE SCALE GENOMIC DNA]</scope>
    <source>
        <strain evidence="8 9">CCP-7</strain>
    </source>
</reference>
<feature type="transmembrane region" description="Helical" evidence="6">
    <location>
        <begin position="172"/>
        <end position="190"/>
    </location>
</feature>
<evidence type="ECO:0000259" key="7">
    <source>
        <dbReference type="Pfam" id="PF09335"/>
    </source>
</evidence>
<proteinExistence type="predicted"/>
<dbReference type="PANTHER" id="PTHR42709">
    <property type="entry name" value="ALKALINE PHOSPHATASE LIKE PROTEIN"/>
    <property type="match status" value="1"/>
</dbReference>
<feature type="transmembrane region" description="Helical" evidence="6">
    <location>
        <begin position="12"/>
        <end position="30"/>
    </location>
</feature>
<accession>A0A437M9F9</accession>
<evidence type="ECO:0000256" key="2">
    <source>
        <dbReference type="ARBA" id="ARBA00022475"/>
    </source>
</evidence>
<keyword evidence="3 6" id="KW-0812">Transmembrane</keyword>